<gene>
    <name evidence="1" type="ORF">Tco_0702873</name>
</gene>
<protein>
    <submittedName>
        <fullName evidence="1">Uncharacterized protein</fullName>
    </submittedName>
</protein>
<accession>A0ABQ4XZ27</accession>
<dbReference type="EMBL" id="BQNB010009904">
    <property type="protein sequence ID" value="GJS70032.1"/>
    <property type="molecule type" value="Genomic_DNA"/>
</dbReference>
<organism evidence="1 2">
    <name type="scientific">Tanacetum coccineum</name>
    <dbReference type="NCBI Taxonomy" id="301880"/>
    <lineage>
        <taxon>Eukaryota</taxon>
        <taxon>Viridiplantae</taxon>
        <taxon>Streptophyta</taxon>
        <taxon>Embryophyta</taxon>
        <taxon>Tracheophyta</taxon>
        <taxon>Spermatophyta</taxon>
        <taxon>Magnoliopsida</taxon>
        <taxon>eudicotyledons</taxon>
        <taxon>Gunneridae</taxon>
        <taxon>Pentapetalae</taxon>
        <taxon>asterids</taxon>
        <taxon>campanulids</taxon>
        <taxon>Asterales</taxon>
        <taxon>Asteraceae</taxon>
        <taxon>Asteroideae</taxon>
        <taxon>Anthemideae</taxon>
        <taxon>Anthemidinae</taxon>
        <taxon>Tanacetum</taxon>
    </lineage>
</organism>
<dbReference type="Proteomes" id="UP001151760">
    <property type="component" value="Unassembled WGS sequence"/>
</dbReference>
<comment type="caution">
    <text evidence="1">The sequence shown here is derived from an EMBL/GenBank/DDBJ whole genome shotgun (WGS) entry which is preliminary data.</text>
</comment>
<name>A0ABQ4XZ27_9ASTR</name>
<proteinExistence type="predicted"/>
<reference evidence="1" key="2">
    <citation type="submission" date="2022-01" db="EMBL/GenBank/DDBJ databases">
        <authorList>
            <person name="Yamashiro T."/>
            <person name="Shiraishi A."/>
            <person name="Satake H."/>
            <person name="Nakayama K."/>
        </authorList>
    </citation>
    <scope>NUCLEOTIDE SEQUENCE</scope>
</reference>
<keyword evidence="2" id="KW-1185">Reference proteome</keyword>
<reference evidence="1" key="1">
    <citation type="journal article" date="2022" name="Int. J. Mol. Sci.">
        <title>Draft Genome of Tanacetum Coccineum: Genomic Comparison of Closely Related Tanacetum-Family Plants.</title>
        <authorList>
            <person name="Yamashiro T."/>
            <person name="Shiraishi A."/>
            <person name="Nakayama K."/>
            <person name="Satake H."/>
        </authorList>
    </citation>
    <scope>NUCLEOTIDE SEQUENCE</scope>
</reference>
<evidence type="ECO:0000313" key="2">
    <source>
        <dbReference type="Proteomes" id="UP001151760"/>
    </source>
</evidence>
<evidence type="ECO:0000313" key="1">
    <source>
        <dbReference type="EMBL" id="GJS70032.1"/>
    </source>
</evidence>
<sequence>MLSSRFGFNGELQQKFHKRLSKWNSKSLSFGGRLTLIKLDKVISPRDKGGPNIGSLSVSNQAMLTKWWWRLKIEDQALWCKVICSIHDPCGGIHDNSSLKPNSGPWYYILKLKDELLSFWNDNWLGGSPLSVSFPRLYRLESNSNCCISERSPIIKQPPSVLAPVDHSSSTILGSGLSGFLPPPGLIFKWAWSRMLHTTHEIEELREITSILSHLNLS</sequence>